<organism evidence="2 3">
    <name type="scientific">Syntrophotalea acetylenivorans</name>
    <dbReference type="NCBI Taxonomy" id="1842532"/>
    <lineage>
        <taxon>Bacteria</taxon>
        <taxon>Pseudomonadati</taxon>
        <taxon>Thermodesulfobacteriota</taxon>
        <taxon>Desulfuromonadia</taxon>
        <taxon>Desulfuromonadales</taxon>
        <taxon>Syntrophotaleaceae</taxon>
        <taxon>Syntrophotalea</taxon>
    </lineage>
</organism>
<dbReference type="RefSeq" id="WP_072284910.1">
    <property type="nucleotide sequence ID" value="NZ_CP015519.1"/>
</dbReference>
<dbReference type="CDD" id="cd11524">
    <property type="entry name" value="SYLF"/>
    <property type="match status" value="1"/>
</dbReference>
<evidence type="ECO:0000313" key="2">
    <source>
        <dbReference type="EMBL" id="APG28887.1"/>
    </source>
</evidence>
<sequence length="187" mass="19591">MKSIHFSPSCIVWLVLLLIIGFGRQAVYADSAAEIDQKVKVGLADLYAGSPTALEFSKVAKGILVFPDVVKAGLVIGGQFGEGALLVDGATVGYYNTVAASYGLQVGAQSFGYAMFLMTDEALSYLQKSSGWEVGVGPTIVVVDKGKAGSLTTSTAKEDIYAFFFDQKGLMAGLGLQGSKISKITPD</sequence>
<dbReference type="KEGG" id="pef:A7E78_14235"/>
<gene>
    <name evidence="2" type="ORF">A7E78_14235</name>
</gene>
<dbReference type="Proteomes" id="UP000182517">
    <property type="component" value="Chromosome"/>
</dbReference>
<evidence type="ECO:0000313" key="3">
    <source>
        <dbReference type="Proteomes" id="UP000182517"/>
    </source>
</evidence>
<reference evidence="2 3" key="1">
    <citation type="journal article" date="2017" name="Genome Announc.">
        <title>Complete Genome Sequences of Two Acetylene-Fermenting Pelobacter acetylenicus Strains.</title>
        <authorList>
            <person name="Sutton J.M."/>
            <person name="Baesman S.M."/>
            <person name="Fierst J.L."/>
            <person name="Poret-Peterson A.T."/>
            <person name="Oremland R.S."/>
            <person name="Dunlap D.S."/>
            <person name="Akob D.M."/>
        </authorList>
    </citation>
    <scope>NUCLEOTIDE SEQUENCE [LARGE SCALE GENOMIC DNA]</scope>
    <source>
        <strain evidence="2 3">SFB93</strain>
    </source>
</reference>
<dbReference type="Pfam" id="PF04366">
    <property type="entry name" value="Ysc84"/>
    <property type="match status" value="1"/>
</dbReference>
<accession>A0A1L3GSI9</accession>
<proteinExistence type="predicted"/>
<dbReference type="STRING" id="1842532.A7E78_14235"/>
<dbReference type="AlphaFoldDB" id="A0A1L3GSI9"/>
<protein>
    <submittedName>
        <fullName evidence="2">Twin-arginine translocation pathway signal protein</fullName>
    </submittedName>
</protein>
<keyword evidence="3" id="KW-1185">Reference proteome</keyword>
<dbReference type="EMBL" id="CP015519">
    <property type="protein sequence ID" value="APG28887.1"/>
    <property type="molecule type" value="Genomic_DNA"/>
</dbReference>
<dbReference type="OrthoDB" id="198978at2"/>
<feature type="domain" description="Ysc84 actin-binding" evidence="1">
    <location>
        <begin position="100"/>
        <end position="182"/>
    </location>
</feature>
<name>A0A1L3GSI9_9BACT</name>
<dbReference type="InterPro" id="IPR007461">
    <property type="entry name" value="Ysc84_actin-binding"/>
</dbReference>
<evidence type="ECO:0000259" key="1">
    <source>
        <dbReference type="Pfam" id="PF04366"/>
    </source>
</evidence>